<feature type="region of interest" description="Disordered" evidence="7">
    <location>
        <begin position="271"/>
        <end position="377"/>
    </location>
</feature>
<evidence type="ECO:0000313" key="10">
    <source>
        <dbReference type="Proteomes" id="UP001437256"/>
    </source>
</evidence>
<evidence type="ECO:0000313" key="9">
    <source>
        <dbReference type="EMBL" id="KAL0062794.1"/>
    </source>
</evidence>
<feature type="compositionally biased region" description="Low complexity" evidence="7">
    <location>
        <begin position="40"/>
        <end position="50"/>
    </location>
</feature>
<gene>
    <name evidence="9" type="ORF">AAF712_010332</name>
</gene>
<keyword evidence="1" id="KW-0479">Metal-binding</keyword>
<evidence type="ECO:0000256" key="6">
    <source>
        <dbReference type="ARBA" id="ARBA00023242"/>
    </source>
</evidence>
<evidence type="ECO:0000256" key="4">
    <source>
        <dbReference type="ARBA" id="ARBA00023125"/>
    </source>
</evidence>
<evidence type="ECO:0000256" key="5">
    <source>
        <dbReference type="ARBA" id="ARBA00023163"/>
    </source>
</evidence>
<feature type="compositionally biased region" description="Polar residues" evidence="7">
    <location>
        <begin position="1"/>
        <end position="15"/>
    </location>
</feature>
<keyword evidence="2" id="KW-0862">Zinc</keyword>
<protein>
    <recommendedName>
        <fullName evidence="8">Zn(2)-C6 fungal-type domain-containing protein</fullName>
    </recommendedName>
</protein>
<dbReference type="EMBL" id="JBBXMP010000096">
    <property type="protein sequence ID" value="KAL0062794.1"/>
    <property type="molecule type" value="Genomic_DNA"/>
</dbReference>
<feature type="compositionally biased region" description="Low complexity" evidence="7">
    <location>
        <begin position="176"/>
        <end position="199"/>
    </location>
</feature>
<dbReference type="PROSITE" id="PS50048">
    <property type="entry name" value="ZN2_CY6_FUNGAL_2"/>
    <property type="match status" value="1"/>
</dbReference>
<evidence type="ECO:0000256" key="7">
    <source>
        <dbReference type="SAM" id="MobiDB-lite"/>
    </source>
</evidence>
<keyword evidence="6" id="KW-0539">Nucleus</keyword>
<feature type="region of interest" description="Disordered" evidence="7">
    <location>
        <begin position="1"/>
        <end position="70"/>
    </location>
</feature>
<keyword evidence="5" id="KW-0804">Transcription</keyword>
<keyword evidence="10" id="KW-1185">Reference proteome</keyword>
<feature type="compositionally biased region" description="Polar residues" evidence="7">
    <location>
        <begin position="325"/>
        <end position="334"/>
    </location>
</feature>
<organism evidence="9 10">
    <name type="scientific">Marasmius tenuissimus</name>
    <dbReference type="NCBI Taxonomy" id="585030"/>
    <lineage>
        <taxon>Eukaryota</taxon>
        <taxon>Fungi</taxon>
        <taxon>Dikarya</taxon>
        <taxon>Basidiomycota</taxon>
        <taxon>Agaricomycotina</taxon>
        <taxon>Agaricomycetes</taxon>
        <taxon>Agaricomycetidae</taxon>
        <taxon>Agaricales</taxon>
        <taxon>Marasmiineae</taxon>
        <taxon>Marasmiaceae</taxon>
        <taxon>Marasmius</taxon>
    </lineage>
</organism>
<feature type="compositionally biased region" description="Pro residues" evidence="7">
    <location>
        <begin position="271"/>
        <end position="280"/>
    </location>
</feature>
<dbReference type="InterPro" id="IPR050335">
    <property type="entry name" value="ERT1_acuK_gluconeogen_tf"/>
</dbReference>
<dbReference type="Proteomes" id="UP001437256">
    <property type="component" value="Unassembled WGS sequence"/>
</dbReference>
<keyword evidence="3" id="KW-0805">Transcription regulation</keyword>
<proteinExistence type="predicted"/>
<feature type="domain" description="Zn(2)-C6 fungal-type" evidence="8">
    <location>
        <begin position="107"/>
        <end position="136"/>
    </location>
</feature>
<sequence length="377" mass="39130">MSTTEQPKSTATAPEQQPPYPPPHFAFAGAPYPPPPGAFPPAFFAYPAPHDAQQSENGSNNATPAPPPFQVMYGPPGMVYAFPPPVAPTNTPPPGSARPKRKQVKVACTNCAAACKRCDDARPCERCRKYGVADSCIDGQRKERKKGMKRGPYKRKNKSSDGFGAYSYNSGVRDYSSSSSHPEFPPEGSEWTGPPPSAATTAAAMHAVAQFAPPEGFYPVYYPPPGTYPLPEGQASDGNPAGHPPPMMPVYISGFPPYPYGPPGAVFVPPPGTHPLPPPTVAAAVPAAAAPATADVGSVPEAEKKNGGVGNEPPTGSDILHQETDSSSPPSTIVVNGKKRKQPTKATDGGKTKKPRAAETGAGDGSDSDSDSTSTDG</sequence>
<dbReference type="PANTHER" id="PTHR47659">
    <property type="entry name" value="ZN(II)2CYS6 TRANSCRIPTION FACTOR (EUROFUNG)-RELATED"/>
    <property type="match status" value="1"/>
</dbReference>
<dbReference type="PANTHER" id="PTHR47659:SF7">
    <property type="entry name" value="FUNGAL TRANSCRIPTIONAL REGULATORY PROTEIN, N-TERMINAL DOMAIN-CONTAINING PROTEIN"/>
    <property type="match status" value="1"/>
</dbReference>
<comment type="caution">
    <text evidence="9">The sequence shown here is derived from an EMBL/GenBank/DDBJ whole genome shotgun (WGS) entry which is preliminary data.</text>
</comment>
<feature type="region of interest" description="Disordered" evidence="7">
    <location>
        <begin position="140"/>
        <end position="199"/>
    </location>
</feature>
<evidence type="ECO:0000259" key="8">
    <source>
        <dbReference type="PROSITE" id="PS50048"/>
    </source>
</evidence>
<dbReference type="CDD" id="cd00067">
    <property type="entry name" value="GAL4"/>
    <property type="match status" value="1"/>
</dbReference>
<feature type="compositionally biased region" description="Basic residues" evidence="7">
    <location>
        <begin position="142"/>
        <end position="157"/>
    </location>
</feature>
<evidence type="ECO:0000256" key="3">
    <source>
        <dbReference type="ARBA" id="ARBA00023015"/>
    </source>
</evidence>
<dbReference type="InterPro" id="IPR001138">
    <property type="entry name" value="Zn2Cys6_DnaBD"/>
</dbReference>
<dbReference type="SMART" id="SM00066">
    <property type="entry name" value="GAL4"/>
    <property type="match status" value="1"/>
</dbReference>
<evidence type="ECO:0000256" key="2">
    <source>
        <dbReference type="ARBA" id="ARBA00022833"/>
    </source>
</evidence>
<feature type="region of interest" description="Disordered" evidence="7">
    <location>
        <begin position="226"/>
        <end position="247"/>
    </location>
</feature>
<accession>A0ABR2ZNN5</accession>
<keyword evidence="4" id="KW-0238">DNA-binding</keyword>
<evidence type="ECO:0000256" key="1">
    <source>
        <dbReference type="ARBA" id="ARBA00022723"/>
    </source>
</evidence>
<feature type="compositionally biased region" description="Low complexity" evidence="7">
    <location>
        <begin position="281"/>
        <end position="294"/>
    </location>
</feature>
<reference evidence="9 10" key="1">
    <citation type="submission" date="2024-05" db="EMBL/GenBank/DDBJ databases">
        <title>A draft genome resource for the thread blight pathogen Marasmius tenuissimus strain MS-2.</title>
        <authorList>
            <person name="Yulfo-Soto G.E."/>
            <person name="Baruah I.K."/>
            <person name="Amoako-Attah I."/>
            <person name="Bukari Y."/>
            <person name="Meinhardt L.W."/>
            <person name="Bailey B.A."/>
            <person name="Cohen S.P."/>
        </authorList>
    </citation>
    <scope>NUCLEOTIDE SEQUENCE [LARGE SCALE GENOMIC DNA]</scope>
    <source>
        <strain evidence="9 10">MS-2</strain>
    </source>
</reference>
<name>A0ABR2ZNN5_9AGAR</name>
<feature type="compositionally biased region" description="Polar residues" evidence="7">
    <location>
        <begin position="52"/>
        <end position="63"/>
    </location>
</feature>